<name>A0A979GD07_ECOSE</name>
<dbReference type="KEGG" id="ecy:ECSE_0580"/>
<reference evidence="1 2" key="1">
    <citation type="journal article" date="2008" name="DNA Res.">
        <title>Complete genome sequence and comparative analysis of the wild-type commensal Escherichia coli strain SE11 isolated from a healthy adult.</title>
        <authorList>
            <person name="Oshima K."/>
            <person name="Toh H."/>
            <person name="Ogura Y."/>
            <person name="Sasamoto H."/>
            <person name="Morita H."/>
            <person name="Park S.-H."/>
            <person name="Ooka T."/>
            <person name="Iyoda S."/>
            <person name="Taylor T.D."/>
            <person name="Hayashi T."/>
            <person name="Itoh K."/>
            <person name="Hattori M."/>
        </authorList>
    </citation>
    <scope>NUCLEOTIDE SEQUENCE [LARGE SCALE GENOMIC DNA]</scope>
    <source>
        <strain evidence="1 2">SE11</strain>
    </source>
</reference>
<dbReference type="AlphaFoldDB" id="A0A979GD07"/>
<protein>
    <submittedName>
        <fullName evidence="1">Uncharacterized protein</fullName>
    </submittedName>
</protein>
<organism evidence="1 2">
    <name type="scientific">Escherichia coli (strain SE11)</name>
    <dbReference type="NCBI Taxonomy" id="409438"/>
    <lineage>
        <taxon>Bacteria</taxon>
        <taxon>Pseudomonadati</taxon>
        <taxon>Pseudomonadota</taxon>
        <taxon>Gammaproteobacteria</taxon>
        <taxon>Enterobacterales</taxon>
        <taxon>Enterobacteriaceae</taxon>
        <taxon>Escherichia</taxon>
    </lineage>
</organism>
<evidence type="ECO:0000313" key="2">
    <source>
        <dbReference type="Proteomes" id="UP000008199"/>
    </source>
</evidence>
<dbReference type="EMBL" id="AP009240">
    <property type="protein sequence ID" value="BAG76104.1"/>
    <property type="molecule type" value="Genomic_DNA"/>
</dbReference>
<gene>
    <name evidence="1" type="ordered locus">ECSE_0580</name>
</gene>
<dbReference type="Proteomes" id="UP000008199">
    <property type="component" value="Chromosome"/>
</dbReference>
<accession>A0A979GD07</accession>
<evidence type="ECO:0000313" key="1">
    <source>
        <dbReference type="EMBL" id="BAG76104.1"/>
    </source>
</evidence>
<sequence>MFNNILTQMWQYSTPLIILPRLKFYMCRFSDEDCSRSVEYLGIFLLDGSEVTSFTMLRILKKMSNVLVGN</sequence>
<proteinExistence type="predicted"/>